<dbReference type="PANTHER" id="PTHR36118">
    <property type="entry name" value="ION-TRANSLOCATING OXIDOREDUCTASE COMPLEX SUBUNIT G"/>
    <property type="match status" value="1"/>
</dbReference>
<name>A0A1V4QGK2_UNCW3</name>
<keyword evidence="4 6" id="KW-0288">FMN</keyword>
<keyword evidence="5 6" id="KW-0249">Electron transport</keyword>
<dbReference type="EC" id="7.-.-.-" evidence="6"/>
<dbReference type="GO" id="GO:0009055">
    <property type="term" value="F:electron transfer activity"/>
    <property type="evidence" value="ECO:0007669"/>
    <property type="project" value="InterPro"/>
</dbReference>
<keyword evidence="3 6" id="KW-0285">Flavoprotein</keyword>
<accession>A0A1V4QGK2</accession>
<feature type="domain" description="FMN-binding" evidence="7">
    <location>
        <begin position="220"/>
        <end position="293"/>
    </location>
</feature>
<feature type="modified residue" description="FMN phosphoryl threonine" evidence="6">
    <location>
        <position position="155"/>
    </location>
</feature>
<gene>
    <name evidence="6" type="primary">rnfG</name>
    <name evidence="8" type="ORF">BXT86_03575</name>
</gene>
<evidence type="ECO:0000256" key="5">
    <source>
        <dbReference type="ARBA" id="ARBA00022982"/>
    </source>
</evidence>
<comment type="cofactor">
    <cofactor evidence="6">
        <name>FMN</name>
        <dbReference type="ChEBI" id="CHEBI:58210"/>
    </cofactor>
</comment>
<comment type="caution">
    <text evidence="8">The sequence shown here is derived from an EMBL/GenBank/DDBJ whole genome shotgun (WGS) entry which is preliminary data.</text>
</comment>
<dbReference type="Proteomes" id="UP000191663">
    <property type="component" value="Unassembled WGS sequence"/>
</dbReference>
<feature type="domain" description="FMN-binding" evidence="7">
    <location>
        <begin position="83"/>
        <end position="172"/>
    </location>
</feature>
<dbReference type="GO" id="GO:0005886">
    <property type="term" value="C:plasma membrane"/>
    <property type="evidence" value="ECO:0007669"/>
    <property type="project" value="UniProtKB-SubCell"/>
</dbReference>
<evidence type="ECO:0000259" key="7">
    <source>
        <dbReference type="SMART" id="SM00900"/>
    </source>
</evidence>
<dbReference type="GO" id="GO:0010181">
    <property type="term" value="F:FMN binding"/>
    <property type="evidence" value="ECO:0007669"/>
    <property type="project" value="InterPro"/>
</dbReference>
<dbReference type="InterPro" id="IPR010209">
    <property type="entry name" value="Ion_transpt_RnfG/RsxG"/>
</dbReference>
<keyword evidence="2 6" id="KW-0597">Phosphoprotein</keyword>
<keyword evidence="6" id="KW-1133">Transmembrane helix</keyword>
<dbReference type="PANTHER" id="PTHR36118:SF1">
    <property type="entry name" value="ION-TRANSLOCATING OXIDOREDUCTASE COMPLEX SUBUNIT G"/>
    <property type="match status" value="1"/>
</dbReference>
<comment type="function">
    <text evidence="6">Part of a membrane-bound complex that couples electron transfer with translocation of ions across the membrane.</text>
</comment>
<evidence type="ECO:0000256" key="3">
    <source>
        <dbReference type="ARBA" id="ARBA00022630"/>
    </source>
</evidence>
<dbReference type="Pfam" id="PF04205">
    <property type="entry name" value="FMN_bind"/>
    <property type="match status" value="2"/>
</dbReference>
<proteinExistence type="inferred from homology"/>
<keyword evidence="6" id="KW-0812">Transmembrane</keyword>
<keyword evidence="6" id="KW-0472">Membrane</keyword>
<evidence type="ECO:0000256" key="1">
    <source>
        <dbReference type="ARBA" id="ARBA00022448"/>
    </source>
</evidence>
<dbReference type="GO" id="GO:0022900">
    <property type="term" value="P:electron transport chain"/>
    <property type="evidence" value="ECO:0007669"/>
    <property type="project" value="UniProtKB-UniRule"/>
</dbReference>
<keyword evidence="6" id="KW-1003">Cell membrane</keyword>
<evidence type="ECO:0000313" key="9">
    <source>
        <dbReference type="Proteomes" id="UP000191663"/>
    </source>
</evidence>
<dbReference type="HAMAP" id="MF_00479">
    <property type="entry name" value="RsxG_RnfG"/>
    <property type="match status" value="1"/>
</dbReference>
<organism evidence="8 9">
    <name type="scientific">candidate division WOR-3 bacterium 4484_100</name>
    <dbReference type="NCBI Taxonomy" id="1936077"/>
    <lineage>
        <taxon>Bacteria</taxon>
        <taxon>Bacteria division WOR-3</taxon>
    </lineage>
</organism>
<reference evidence="9" key="1">
    <citation type="submission" date="2017-01" db="EMBL/GenBank/DDBJ databases">
        <title>Novel pathways for hydrocarbon cycling and metabolic interdependencies in hydrothermal sediment communities.</title>
        <authorList>
            <person name="Dombrowski N."/>
            <person name="Seitz K."/>
            <person name="Teske A."/>
            <person name="Baker B."/>
        </authorList>
    </citation>
    <scope>NUCLEOTIDE SEQUENCE [LARGE SCALE GENOMIC DNA]</scope>
</reference>
<dbReference type="EMBL" id="MUKB01000054">
    <property type="protein sequence ID" value="OPX17985.1"/>
    <property type="molecule type" value="Genomic_DNA"/>
</dbReference>
<evidence type="ECO:0000256" key="2">
    <source>
        <dbReference type="ARBA" id="ARBA00022553"/>
    </source>
</evidence>
<protein>
    <recommendedName>
        <fullName evidence="6">Ion-translocating oxidoreductase complex subunit G</fullName>
        <ecNumber evidence="6">7.-.-.-</ecNumber>
    </recommendedName>
    <alternativeName>
        <fullName evidence="6">Rnf electron transport complex subunit G</fullName>
    </alternativeName>
</protein>
<sequence length="298" mass="32125">MNSTRQMILTLVIVAVVCAIILSFVYAFTAPRIKETKKNLSLEGLKQVINAQEFEDIIPDTLWQALDSTGAVVGIVFRVFPRGYGGPIPITVGLGLDGKITGIKIASAAEGLKETPGLGVKTTEPEFTGQFIGKCGNDVLLKKDGGTIDGITAATISSRAVCNGIKQGIDLYSKYLGPTYDKKKIFPTASSFCTVIKDTLWYALSDTDTLGIVFIGTTFGYADTIKFIVGLDKNRMITGVDIICMNETAGIGDQIKNQDFLNKFKKGIPEVITGATISSQALIDGVKKGIKRFKEYLK</sequence>
<comment type="subunit">
    <text evidence="6">The complex is composed of six subunits: RnfA, RnfB, RnfC, RnfD, RnfE and RnfG.</text>
</comment>
<evidence type="ECO:0000256" key="6">
    <source>
        <dbReference type="HAMAP-Rule" id="MF_00479"/>
    </source>
</evidence>
<dbReference type="AlphaFoldDB" id="A0A1V4QGK2"/>
<dbReference type="SMART" id="SM00900">
    <property type="entry name" value="FMN_bind"/>
    <property type="match status" value="2"/>
</dbReference>
<comment type="subcellular location">
    <subcellularLocation>
        <location evidence="6">Cell membrane</location>
        <topology evidence="6">Single-pass membrane protein</topology>
    </subcellularLocation>
</comment>
<keyword evidence="6" id="KW-1278">Translocase</keyword>
<dbReference type="InterPro" id="IPR007329">
    <property type="entry name" value="FMN-bd"/>
</dbReference>
<keyword evidence="1 6" id="KW-0813">Transport</keyword>
<evidence type="ECO:0000313" key="8">
    <source>
        <dbReference type="EMBL" id="OPX17985.1"/>
    </source>
</evidence>
<evidence type="ECO:0000256" key="4">
    <source>
        <dbReference type="ARBA" id="ARBA00022643"/>
    </source>
</evidence>
<comment type="similarity">
    <text evidence="6">Belongs to the RnfG family.</text>
</comment>